<protein>
    <submittedName>
        <fullName evidence="1">Uncharacterized protein</fullName>
    </submittedName>
</protein>
<proteinExistence type="predicted"/>
<accession>A0A1I5P0F9</accession>
<gene>
    <name evidence="1" type="ORF">SAMN05216229_101261</name>
</gene>
<keyword evidence="2" id="KW-1185">Reference proteome</keyword>
<dbReference type="OrthoDB" id="9987697at2"/>
<evidence type="ECO:0000313" key="1">
    <source>
        <dbReference type="EMBL" id="SFP27535.1"/>
    </source>
</evidence>
<sequence length="72" mass="7907">MPVIPFDPDRHIIRSEPAHIDSASNFLLLAVLSDLVALCDSEPDHQRAEVLRATTCALGDVLERFEPPRGTA</sequence>
<dbReference type="RefSeq" id="WP_092427515.1">
    <property type="nucleotide sequence ID" value="NZ_FOXM01000001.1"/>
</dbReference>
<organism evidence="1 2">
    <name type="scientific">Geopseudomonas sagittaria</name>
    <dbReference type="NCBI Taxonomy" id="1135990"/>
    <lineage>
        <taxon>Bacteria</taxon>
        <taxon>Pseudomonadati</taxon>
        <taxon>Pseudomonadota</taxon>
        <taxon>Gammaproteobacteria</taxon>
        <taxon>Pseudomonadales</taxon>
        <taxon>Pseudomonadaceae</taxon>
        <taxon>Geopseudomonas</taxon>
    </lineage>
</organism>
<name>A0A1I5P0F9_9GAMM</name>
<reference evidence="2" key="1">
    <citation type="submission" date="2016-10" db="EMBL/GenBank/DDBJ databases">
        <authorList>
            <person name="Varghese N."/>
            <person name="Submissions S."/>
        </authorList>
    </citation>
    <scope>NUCLEOTIDE SEQUENCE [LARGE SCALE GENOMIC DNA]</scope>
    <source>
        <strain evidence="2">JCM 18195</strain>
    </source>
</reference>
<evidence type="ECO:0000313" key="2">
    <source>
        <dbReference type="Proteomes" id="UP000243084"/>
    </source>
</evidence>
<dbReference type="AlphaFoldDB" id="A0A1I5P0F9"/>
<dbReference type="Proteomes" id="UP000243084">
    <property type="component" value="Unassembled WGS sequence"/>
</dbReference>
<dbReference type="EMBL" id="FOXM01000001">
    <property type="protein sequence ID" value="SFP27535.1"/>
    <property type="molecule type" value="Genomic_DNA"/>
</dbReference>